<dbReference type="RefSeq" id="WP_379995483.1">
    <property type="nucleotide sequence ID" value="NZ_JBHSGN010000063.1"/>
</dbReference>
<comment type="caution">
    <text evidence="1">The sequence shown here is derived from an EMBL/GenBank/DDBJ whole genome shotgun (WGS) entry which is preliminary data.</text>
</comment>
<evidence type="ECO:0000313" key="1">
    <source>
        <dbReference type="EMBL" id="MFC4673820.1"/>
    </source>
</evidence>
<organism evidence="1 2">
    <name type="scientific">Dysgonomonas termitidis</name>
    <dbReference type="NCBI Taxonomy" id="1516126"/>
    <lineage>
        <taxon>Bacteria</taxon>
        <taxon>Pseudomonadati</taxon>
        <taxon>Bacteroidota</taxon>
        <taxon>Bacteroidia</taxon>
        <taxon>Bacteroidales</taxon>
        <taxon>Dysgonomonadaceae</taxon>
        <taxon>Dysgonomonas</taxon>
    </lineage>
</organism>
<dbReference type="EMBL" id="JBHSGN010000063">
    <property type="protein sequence ID" value="MFC4673820.1"/>
    <property type="molecule type" value="Genomic_DNA"/>
</dbReference>
<evidence type="ECO:0000313" key="2">
    <source>
        <dbReference type="Proteomes" id="UP001596023"/>
    </source>
</evidence>
<keyword evidence="2" id="KW-1185">Reference proteome</keyword>
<proteinExistence type="predicted"/>
<name>A0ABV9KUX7_9BACT</name>
<reference evidence="2" key="1">
    <citation type="journal article" date="2019" name="Int. J. Syst. Evol. Microbiol.">
        <title>The Global Catalogue of Microorganisms (GCM) 10K type strain sequencing project: providing services to taxonomists for standard genome sequencing and annotation.</title>
        <authorList>
            <consortium name="The Broad Institute Genomics Platform"/>
            <consortium name="The Broad Institute Genome Sequencing Center for Infectious Disease"/>
            <person name="Wu L."/>
            <person name="Ma J."/>
        </authorList>
    </citation>
    <scope>NUCLEOTIDE SEQUENCE [LARGE SCALE GENOMIC DNA]</scope>
    <source>
        <strain evidence="2">CCUG 66188</strain>
    </source>
</reference>
<dbReference type="Proteomes" id="UP001596023">
    <property type="component" value="Unassembled WGS sequence"/>
</dbReference>
<protein>
    <recommendedName>
        <fullName evidence="3">AIPR protein</fullName>
    </recommendedName>
</protein>
<gene>
    <name evidence="1" type="ORF">ACFO6W_08965</name>
</gene>
<sequence length="611" mass="71740">MFIERRDKNANYYKVLQSRTLDSVQRLSGNVWTDFNVHDPGVTIADIFNYALYELHYKFQFPFESYLNIEERKEAAYHRKGFLSSGYIFRDSIVTISDYERLITGNISEVEVCKVSLNENMLYHIEVQLLAGADEGQVRRDVETLYHNNRNLCENLGEIAIVDHIGNLEADEPDNHPKTLKINQPGTYCPKISQSYYSIQNHFPECYGISERGLSGGVTEEYQAKVYQLKAYLLIFDYLLADAENQAKDIRILLDLSKRIPGKKTLPVNIRDIEKIVDERRRGMSNIHSSLFWHIQKSRFFDTLDSVYGEDTRKIFNNPDLSSQNEKRADIISAFPRLNRNRFRSFNIFDESGSISGLRQTIAAMLGYKAGKEIPLSNYFARYSLQLLEDRIFFTKHKYKLSVNIVEGASDNRPEKVHKQDIQYKEEDYKELSMRISILWHNLLYEAFLVYGANIDNYKLIHQHEKGYLLVFKVPKKNDWFIISRFYEKEALEKTANLFCQFIRHLNVKSQTFYLIEHILLNDGMAGASDYNKLTIVIPRWTKGIYKKTRYEELLKTRLPAHIEAEFVWFAVGKMYKFEKVYYRWRKSMADRNQPEILQFSGAIKSILSKK</sequence>
<accession>A0ABV9KUX7</accession>
<evidence type="ECO:0008006" key="3">
    <source>
        <dbReference type="Google" id="ProtNLM"/>
    </source>
</evidence>